<sequence length="177" mass="18976">MGRGGRIPWLPCPLSDSHRSQALAPRESRCLCGLRFSPAPEGKQPDPGGGPPRPLSIKWARAGRPQSPPGLVAVVRRAAGGRAGPWPHRHGARFQHPAAAVPAHLRRDAPAGSQRPGTRRWAACSRRRAGRAPGPFSALRRPRAPQLTAHRGPPPPGHSRRSIKQGNRTHEGSTFGV</sequence>
<reference evidence="2" key="1">
    <citation type="journal article" date="2022" name="bioRxiv">
        <title>Sequencing and chromosome-scale assembly of the giantPleurodeles waltlgenome.</title>
        <authorList>
            <person name="Brown T."/>
            <person name="Elewa A."/>
            <person name="Iarovenko S."/>
            <person name="Subramanian E."/>
            <person name="Araus A.J."/>
            <person name="Petzold A."/>
            <person name="Susuki M."/>
            <person name="Suzuki K.-i.T."/>
            <person name="Hayashi T."/>
            <person name="Toyoda A."/>
            <person name="Oliveira C."/>
            <person name="Osipova E."/>
            <person name="Leigh N.D."/>
            <person name="Simon A."/>
            <person name="Yun M.H."/>
        </authorList>
    </citation>
    <scope>NUCLEOTIDE SEQUENCE</scope>
    <source>
        <strain evidence="2">20211129_DDA</strain>
        <tissue evidence="2">Liver</tissue>
    </source>
</reference>
<accession>A0AAV7TDR8</accession>
<organism evidence="2 3">
    <name type="scientific">Pleurodeles waltl</name>
    <name type="common">Iberian ribbed newt</name>
    <dbReference type="NCBI Taxonomy" id="8319"/>
    <lineage>
        <taxon>Eukaryota</taxon>
        <taxon>Metazoa</taxon>
        <taxon>Chordata</taxon>
        <taxon>Craniata</taxon>
        <taxon>Vertebrata</taxon>
        <taxon>Euteleostomi</taxon>
        <taxon>Amphibia</taxon>
        <taxon>Batrachia</taxon>
        <taxon>Caudata</taxon>
        <taxon>Salamandroidea</taxon>
        <taxon>Salamandridae</taxon>
        <taxon>Pleurodelinae</taxon>
        <taxon>Pleurodeles</taxon>
    </lineage>
</organism>
<proteinExistence type="predicted"/>
<evidence type="ECO:0000313" key="3">
    <source>
        <dbReference type="Proteomes" id="UP001066276"/>
    </source>
</evidence>
<evidence type="ECO:0000313" key="2">
    <source>
        <dbReference type="EMBL" id="KAJ1174541.1"/>
    </source>
</evidence>
<dbReference type="AlphaFoldDB" id="A0AAV7TDR8"/>
<feature type="region of interest" description="Disordered" evidence="1">
    <location>
        <begin position="1"/>
        <end position="20"/>
    </location>
</feature>
<gene>
    <name evidence="2" type="ORF">NDU88_006362</name>
</gene>
<dbReference type="Proteomes" id="UP001066276">
    <property type="component" value="Chromosome 4_1"/>
</dbReference>
<feature type="region of interest" description="Disordered" evidence="1">
    <location>
        <begin position="33"/>
        <end position="69"/>
    </location>
</feature>
<keyword evidence="3" id="KW-1185">Reference proteome</keyword>
<protein>
    <submittedName>
        <fullName evidence="2">Uncharacterized protein</fullName>
    </submittedName>
</protein>
<comment type="caution">
    <text evidence="2">The sequence shown here is derived from an EMBL/GenBank/DDBJ whole genome shotgun (WGS) entry which is preliminary data.</text>
</comment>
<evidence type="ECO:0000256" key="1">
    <source>
        <dbReference type="SAM" id="MobiDB-lite"/>
    </source>
</evidence>
<dbReference type="EMBL" id="JANPWB010000007">
    <property type="protein sequence ID" value="KAJ1174541.1"/>
    <property type="molecule type" value="Genomic_DNA"/>
</dbReference>
<name>A0AAV7TDR8_PLEWA</name>
<feature type="region of interest" description="Disordered" evidence="1">
    <location>
        <begin position="105"/>
        <end position="177"/>
    </location>
</feature>